<evidence type="ECO:0000256" key="4">
    <source>
        <dbReference type="ARBA" id="ARBA00022695"/>
    </source>
</evidence>
<comment type="caution">
    <text evidence="10">The sequence shown here is derived from an EMBL/GenBank/DDBJ whole genome shotgun (WGS) entry which is preliminary data.</text>
</comment>
<evidence type="ECO:0000256" key="7">
    <source>
        <dbReference type="ARBA" id="ARBA00048493"/>
    </source>
</evidence>
<dbReference type="Pfam" id="PF12804">
    <property type="entry name" value="NTP_transf_3"/>
    <property type="match status" value="1"/>
</dbReference>
<evidence type="ECO:0000256" key="6">
    <source>
        <dbReference type="ARBA" id="ARBA00048247"/>
    </source>
</evidence>
<organism evidence="10 11">
    <name type="scientific">Candidatus Uhrbacteria bacterium CG_4_9_14_0_2_um_filter_41_50</name>
    <dbReference type="NCBI Taxonomy" id="1975031"/>
    <lineage>
        <taxon>Bacteria</taxon>
        <taxon>Candidatus Uhriibacteriota</taxon>
    </lineage>
</organism>
<accession>A0A2M8EMZ9</accession>
<keyword evidence="4" id="KW-0548">Nucleotidyltransferase</keyword>
<comment type="similarity">
    <text evidence="1">In the C-terminal section; belongs to the transferase hexapeptide repeat family.</text>
</comment>
<dbReference type="InterPro" id="IPR029044">
    <property type="entry name" value="Nucleotide-diphossugar_trans"/>
</dbReference>
<evidence type="ECO:0000313" key="10">
    <source>
        <dbReference type="EMBL" id="PJC24091.1"/>
    </source>
</evidence>
<protein>
    <recommendedName>
        <fullName evidence="9">MobA-like NTP transferase domain-containing protein</fullName>
    </recommendedName>
</protein>
<dbReference type="PANTHER" id="PTHR43584">
    <property type="entry name" value="NUCLEOTIDYL TRANSFERASE"/>
    <property type="match status" value="1"/>
</dbReference>
<dbReference type="GO" id="GO:0019134">
    <property type="term" value="F:glucosamine-1-phosphate N-acetyltransferase activity"/>
    <property type="evidence" value="ECO:0007669"/>
    <property type="project" value="UniProtKB-EC"/>
</dbReference>
<dbReference type="CDD" id="cd02540">
    <property type="entry name" value="GT2_GlmU_N_bac"/>
    <property type="match status" value="1"/>
</dbReference>
<dbReference type="GO" id="GO:0003977">
    <property type="term" value="F:UDP-N-acetylglucosamine diphosphorylase activity"/>
    <property type="evidence" value="ECO:0007669"/>
    <property type="project" value="UniProtKB-EC"/>
</dbReference>
<sequence length="248" mass="27842">MSTRIIILAAGKGKRMGSDIPKPLVEIAGRPMVRHLLDSVADSEIDERPIIVVAPDNLTQFNEICSDRDCDYTVQDEQLGTGHAVMSARDAASTAENILVLYGDHPFISAETIHELNDLHESEDSMISMITTKVPNFKGKYKNFERWGRIIRDDTHRIIAIREAKDATEEELAITEINPALFAFNAEWLWEHLPEIKNKNASKEYYLTDLIEIAIEEGHDIVTATAEPFEVVGVNTREELEAAEELLG</sequence>
<feature type="domain" description="MobA-like NTP transferase" evidence="9">
    <location>
        <begin position="6"/>
        <end position="132"/>
    </location>
</feature>
<evidence type="ECO:0000256" key="1">
    <source>
        <dbReference type="ARBA" id="ARBA00007707"/>
    </source>
</evidence>
<dbReference type="InterPro" id="IPR050065">
    <property type="entry name" value="GlmU-like"/>
</dbReference>
<dbReference type="SUPFAM" id="SSF53448">
    <property type="entry name" value="Nucleotide-diphospho-sugar transferases"/>
    <property type="match status" value="1"/>
</dbReference>
<dbReference type="Proteomes" id="UP000230251">
    <property type="component" value="Unassembled WGS sequence"/>
</dbReference>
<dbReference type="EMBL" id="PFSI01000070">
    <property type="protein sequence ID" value="PJC24091.1"/>
    <property type="molecule type" value="Genomic_DNA"/>
</dbReference>
<evidence type="ECO:0000256" key="8">
    <source>
        <dbReference type="ARBA" id="ARBA00049628"/>
    </source>
</evidence>
<gene>
    <name evidence="10" type="ORF">CO057_04690</name>
</gene>
<dbReference type="PANTHER" id="PTHR43584:SF3">
    <property type="entry name" value="BIFUNCTIONAL PROTEIN GLMU"/>
    <property type="match status" value="1"/>
</dbReference>
<proteinExistence type="inferred from homology"/>
<evidence type="ECO:0000256" key="5">
    <source>
        <dbReference type="ARBA" id="ARBA00023315"/>
    </source>
</evidence>
<dbReference type="Gene3D" id="3.90.550.10">
    <property type="entry name" value="Spore Coat Polysaccharide Biosynthesis Protein SpsA, Chain A"/>
    <property type="match status" value="1"/>
</dbReference>
<evidence type="ECO:0000259" key="9">
    <source>
        <dbReference type="Pfam" id="PF12804"/>
    </source>
</evidence>
<dbReference type="AlphaFoldDB" id="A0A2M8EMZ9"/>
<evidence type="ECO:0000313" key="11">
    <source>
        <dbReference type="Proteomes" id="UP000230251"/>
    </source>
</evidence>
<comment type="function">
    <text evidence="8">Catalyzes the last two sequential reactions in the de novo biosynthetic pathway for UDP-N-acetylglucosamine (UDP-GlcNAc). The C-terminal domain catalyzes the transfer of acetyl group from acetyl coenzyme A to glucosamine-1-phosphate (GlcN-1-P) to produce N-acetylglucosamine-1-phosphate (GlcNAc-1-P), which is converted into UDP-GlcNAc by the transfer of uridine 5-monophosphate (from uridine 5-triphosphate), a reaction catalyzed by the N-terminal domain.</text>
</comment>
<keyword evidence="5" id="KW-0012">Acyltransferase</keyword>
<evidence type="ECO:0000256" key="2">
    <source>
        <dbReference type="ARBA" id="ARBA00007947"/>
    </source>
</evidence>
<evidence type="ECO:0000256" key="3">
    <source>
        <dbReference type="ARBA" id="ARBA00022679"/>
    </source>
</evidence>
<dbReference type="InterPro" id="IPR025877">
    <property type="entry name" value="MobA-like_NTP_Trfase"/>
</dbReference>
<name>A0A2M8EMZ9_9BACT</name>
<comment type="catalytic activity">
    <reaction evidence="6">
        <text>alpha-D-glucosamine 1-phosphate + acetyl-CoA = N-acetyl-alpha-D-glucosamine 1-phosphate + CoA + H(+)</text>
        <dbReference type="Rhea" id="RHEA:13725"/>
        <dbReference type="ChEBI" id="CHEBI:15378"/>
        <dbReference type="ChEBI" id="CHEBI:57287"/>
        <dbReference type="ChEBI" id="CHEBI:57288"/>
        <dbReference type="ChEBI" id="CHEBI:57776"/>
        <dbReference type="ChEBI" id="CHEBI:58516"/>
        <dbReference type="EC" id="2.3.1.157"/>
    </reaction>
</comment>
<reference evidence="11" key="1">
    <citation type="submission" date="2017-09" db="EMBL/GenBank/DDBJ databases">
        <title>Depth-based differentiation of microbial function through sediment-hosted aquifers and enrichment of novel symbionts in the deep terrestrial subsurface.</title>
        <authorList>
            <person name="Probst A.J."/>
            <person name="Ladd B."/>
            <person name="Jarett J.K."/>
            <person name="Geller-Mcgrath D.E."/>
            <person name="Sieber C.M.K."/>
            <person name="Emerson J.B."/>
            <person name="Anantharaman K."/>
            <person name="Thomas B.C."/>
            <person name="Malmstrom R."/>
            <person name="Stieglmeier M."/>
            <person name="Klingl A."/>
            <person name="Woyke T."/>
            <person name="Ryan C.M."/>
            <person name="Banfield J.F."/>
        </authorList>
    </citation>
    <scope>NUCLEOTIDE SEQUENCE [LARGE SCALE GENOMIC DNA]</scope>
</reference>
<comment type="catalytic activity">
    <reaction evidence="7">
        <text>N-acetyl-alpha-D-glucosamine 1-phosphate + UTP + H(+) = UDP-N-acetyl-alpha-D-glucosamine + diphosphate</text>
        <dbReference type="Rhea" id="RHEA:13509"/>
        <dbReference type="ChEBI" id="CHEBI:15378"/>
        <dbReference type="ChEBI" id="CHEBI:33019"/>
        <dbReference type="ChEBI" id="CHEBI:46398"/>
        <dbReference type="ChEBI" id="CHEBI:57705"/>
        <dbReference type="ChEBI" id="CHEBI:57776"/>
        <dbReference type="EC" id="2.7.7.23"/>
    </reaction>
</comment>
<comment type="similarity">
    <text evidence="2">In the N-terminal section; belongs to the N-acetylglucosamine-1-phosphate uridyltransferase family.</text>
</comment>
<keyword evidence="3" id="KW-0808">Transferase</keyword>